<dbReference type="AlphaFoldDB" id="A0AAN9EKD7"/>
<gene>
    <name evidence="1" type="ORF">RIF29_32381</name>
</gene>
<accession>A0AAN9EKD7</accession>
<proteinExistence type="predicted"/>
<name>A0AAN9EKD7_CROPI</name>
<comment type="caution">
    <text evidence="1">The sequence shown here is derived from an EMBL/GenBank/DDBJ whole genome shotgun (WGS) entry which is preliminary data.</text>
</comment>
<dbReference type="EMBL" id="JAYWIO010000006">
    <property type="protein sequence ID" value="KAK7258005.1"/>
    <property type="molecule type" value="Genomic_DNA"/>
</dbReference>
<evidence type="ECO:0000313" key="2">
    <source>
        <dbReference type="Proteomes" id="UP001372338"/>
    </source>
</evidence>
<evidence type="ECO:0000313" key="1">
    <source>
        <dbReference type="EMBL" id="KAK7258005.1"/>
    </source>
</evidence>
<sequence length="148" mass="17552">MEKLIDQASSATSNIPGSIGQLAHEYCNKSDSFKEWRMRVLHETEAFRENCTSNEQIIAALNNEREQALELLWSKKQQVYTMGRERVAERINWRKKKAHLMQEIRWKREQLAESIKAFQDLQKKFEDYVAVQLEPIEEPDWLAELIQD</sequence>
<dbReference type="Proteomes" id="UP001372338">
    <property type="component" value="Unassembled WGS sequence"/>
</dbReference>
<reference evidence="1 2" key="1">
    <citation type="submission" date="2024-01" db="EMBL/GenBank/DDBJ databases">
        <title>The genomes of 5 underutilized Papilionoideae crops provide insights into root nodulation and disease resistanc.</title>
        <authorList>
            <person name="Yuan L."/>
        </authorList>
    </citation>
    <scope>NUCLEOTIDE SEQUENCE [LARGE SCALE GENOMIC DNA]</scope>
    <source>
        <strain evidence="1">ZHUSHIDOU_FW_LH</strain>
        <tissue evidence="1">Leaf</tissue>
    </source>
</reference>
<organism evidence="1 2">
    <name type="scientific">Crotalaria pallida</name>
    <name type="common">Smooth rattlebox</name>
    <name type="synonym">Crotalaria striata</name>
    <dbReference type="NCBI Taxonomy" id="3830"/>
    <lineage>
        <taxon>Eukaryota</taxon>
        <taxon>Viridiplantae</taxon>
        <taxon>Streptophyta</taxon>
        <taxon>Embryophyta</taxon>
        <taxon>Tracheophyta</taxon>
        <taxon>Spermatophyta</taxon>
        <taxon>Magnoliopsida</taxon>
        <taxon>eudicotyledons</taxon>
        <taxon>Gunneridae</taxon>
        <taxon>Pentapetalae</taxon>
        <taxon>rosids</taxon>
        <taxon>fabids</taxon>
        <taxon>Fabales</taxon>
        <taxon>Fabaceae</taxon>
        <taxon>Papilionoideae</taxon>
        <taxon>50 kb inversion clade</taxon>
        <taxon>genistoids sensu lato</taxon>
        <taxon>core genistoids</taxon>
        <taxon>Crotalarieae</taxon>
        <taxon>Crotalaria</taxon>
    </lineage>
</organism>
<protein>
    <submittedName>
        <fullName evidence="1">Uncharacterized protein</fullName>
    </submittedName>
</protein>
<keyword evidence="2" id="KW-1185">Reference proteome</keyword>